<dbReference type="EMBL" id="BSXS01004385">
    <property type="protein sequence ID" value="GME82903.1"/>
    <property type="molecule type" value="Genomic_DNA"/>
</dbReference>
<organism evidence="1 2">
    <name type="scientific">Ambrosiozyma monospora</name>
    <name type="common">Yeast</name>
    <name type="synonym">Endomycopsis monosporus</name>
    <dbReference type="NCBI Taxonomy" id="43982"/>
    <lineage>
        <taxon>Eukaryota</taxon>
        <taxon>Fungi</taxon>
        <taxon>Dikarya</taxon>
        <taxon>Ascomycota</taxon>
        <taxon>Saccharomycotina</taxon>
        <taxon>Pichiomycetes</taxon>
        <taxon>Pichiales</taxon>
        <taxon>Pichiaceae</taxon>
        <taxon>Ambrosiozyma</taxon>
    </lineage>
</organism>
<evidence type="ECO:0000313" key="2">
    <source>
        <dbReference type="Proteomes" id="UP001165064"/>
    </source>
</evidence>
<reference evidence="1" key="1">
    <citation type="submission" date="2023-04" db="EMBL/GenBank/DDBJ databases">
        <title>Ambrosiozyma monospora NBRC 10751.</title>
        <authorList>
            <person name="Ichikawa N."/>
            <person name="Sato H."/>
            <person name="Tonouchi N."/>
        </authorList>
    </citation>
    <scope>NUCLEOTIDE SEQUENCE</scope>
    <source>
        <strain evidence="1">NBRC 10751</strain>
    </source>
</reference>
<proteinExistence type="predicted"/>
<sequence length="235" mass="26058">MRMGMRTPFNKLHSFTTKLEHSNPKQQQQPQPKKESAPQITMSSLPPGSSPAHNPDESNTYQSTAQDSVSQTQRHQAVPSSPLFVPPSSDIHTPLPSQLRSRRVPQGSSPLPLPSSDFSSTADNEGIVRRRLHTRGDVHSSDILSSPMRRRYFTESSSQLNSEIGSGIPSSDPGRVPASTSSFLHSTTGTENPDEPVRVIWGTNVSIQECSDNFRAFLMSFKMKYRKRMDVVQPT</sequence>
<comment type="caution">
    <text evidence="1">The sequence shown here is derived from an EMBL/GenBank/DDBJ whole genome shotgun (WGS) entry which is preliminary data.</text>
</comment>
<protein>
    <submittedName>
        <fullName evidence="1">Unnamed protein product</fullName>
    </submittedName>
</protein>
<accession>A0ACB5T923</accession>
<gene>
    <name evidence="1" type="ORF">Amon02_000582200</name>
</gene>
<dbReference type="Proteomes" id="UP001165064">
    <property type="component" value="Unassembled WGS sequence"/>
</dbReference>
<name>A0ACB5T923_AMBMO</name>
<keyword evidence="2" id="KW-1185">Reference proteome</keyword>
<evidence type="ECO:0000313" key="1">
    <source>
        <dbReference type="EMBL" id="GME82903.1"/>
    </source>
</evidence>